<keyword evidence="2" id="KW-0808">Transferase</keyword>
<evidence type="ECO:0000313" key="3">
    <source>
        <dbReference type="Proteomes" id="UP000315759"/>
    </source>
</evidence>
<dbReference type="PROSITE" id="PS51186">
    <property type="entry name" value="GNAT"/>
    <property type="match status" value="1"/>
</dbReference>
<evidence type="ECO:0000313" key="2">
    <source>
        <dbReference type="EMBL" id="TQR84169.1"/>
    </source>
</evidence>
<dbReference type="GO" id="GO:0016747">
    <property type="term" value="F:acyltransferase activity, transferring groups other than amino-acyl groups"/>
    <property type="evidence" value="ECO:0007669"/>
    <property type="project" value="InterPro"/>
</dbReference>
<proteinExistence type="predicted"/>
<reference evidence="2 3" key="1">
    <citation type="submission" date="2018-10" db="EMBL/GenBank/DDBJ databases">
        <title>Draft genome of Mycobacterium hodleri strain B.</title>
        <authorList>
            <person name="Amande T.J."/>
            <person name="Mcgenity T.J."/>
        </authorList>
    </citation>
    <scope>NUCLEOTIDE SEQUENCE [LARGE SCALE GENOMIC DNA]</scope>
    <source>
        <strain evidence="2 3">B</strain>
    </source>
</reference>
<dbReference type="Gene3D" id="3.40.630.30">
    <property type="match status" value="1"/>
</dbReference>
<sequence length="171" mass="19021">MTKYVPMATSLATHRLDLRARDEGDAEWNHELLGEHDGGTAFSVDEVRTRLAEQRVLALDNGIRLLTIRRRSDGVPMGYCGLIVGRCSHDEPEIVYELLKRFHGQGYATEAARAVLDAAFATGRTRIWSTVGAWNTPSLRVLEKIGFRRDHETVIGDRGVVVYLVCDAGPT</sequence>
<dbReference type="SUPFAM" id="SSF55729">
    <property type="entry name" value="Acyl-CoA N-acyltransferases (Nat)"/>
    <property type="match status" value="1"/>
</dbReference>
<accession>A0A544VW20</accession>
<dbReference type="Pfam" id="PF13302">
    <property type="entry name" value="Acetyltransf_3"/>
    <property type="match status" value="1"/>
</dbReference>
<gene>
    <name evidence="2" type="ORF">D8S82_23525</name>
</gene>
<dbReference type="InterPro" id="IPR051531">
    <property type="entry name" value="N-acetyltransferase"/>
</dbReference>
<organism evidence="2 3">
    <name type="scientific">Mycolicibacterium hodleri</name>
    <dbReference type="NCBI Taxonomy" id="49897"/>
    <lineage>
        <taxon>Bacteria</taxon>
        <taxon>Bacillati</taxon>
        <taxon>Actinomycetota</taxon>
        <taxon>Actinomycetes</taxon>
        <taxon>Mycobacteriales</taxon>
        <taxon>Mycobacteriaceae</taxon>
        <taxon>Mycolicibacterium</taxon>
    </lineage>
</organism>
<dbReference type="InterPro" id="IPR000182">
    <property type="entry name" value="GNAT_dom"/>
</dbReference>
<protein>
    <submittedName>
        <fullName evidence="2">GNAT family N-acetyltransferase</fullName>
    </submittedName>
</protein>
<evidence type="ECO:0000259" key="1">
    <source>
        <dbReference type="PROSITE" id="PS51186"/>
    </source>
</evidence>
<dbReference type="RefSeq" id="WP_142554413.1">
    <property type="nucleotide sequence ID" value="NZ_VIFX01000034.1"/>
</dbReference>
<dbReference type="PANTHER" id="PTHR43792">
    <property type="entry name" value="GNAT FAMILY, PUTATIVE (AFU_ORTHOLOGUE AFUA_3G00765)-RELATED-RELATED"/>
    <property type="match status" value="1"/>
</dbReference>
<feature type="domain" description="N-acetyltransferase" evidence="1">
    <location>
        <begin position="16"/>
        <end position="169"/>
    </location>
</feature>
<dbReference type="InterPro" id="IPR016181">
    <property type="entry name" value="Acyl_CoA_acyltransferase"/>
</dbReference>
<keyword evidence="3" id="KW-1185">Reference proteome</keyword>
<comment type="caution">
    <text evidence="2">The sequence shown here is derived from an EMBL/GenBank/DDBJ whole genome shotgun (WGS) entry which is preliminary data.</text>
</comment>
<dbReference type="Proteomes" id="UP000315759">
    <property type="component" value="Unassembled WGS sequence"/>
</dbReference>
<dbReference type="PANTHER" id="PTHR43792:SF1">
    <property type="entry name" value="N-ACETYLTRANSFERASE DOMAIN-CONTAINING PROTEIN"/>
    <property type="match status" value="1"/>
</dbReference>
<name>A0A544VW20_9MYCO</name>
<dbReference type="AlphaFoldDB" id="A0A544VW20"/>
<dbReference type="EMBL" id="VIFX01000034">
    <property type="protein sequence ID" value="TQR84169.1"/>
    <property type="molecule type" value="Genomic_DNA"/>
</dbReference>